<sequence length="436" mass="45071">MNAPLGFRIETFQNEYLPAGATRVNAVVTVTATGSSGTGIGGALPGGGRAAEVIIVDCSGSMDHAYGKLAAAKNATAAAISAVRDGVDFAVVAGTDVARMVYPATPSLLPATPANKAAAIAAVQQLRAGGGTAIGNWLRLARQLFGNRDGLRHAILLTDGRDEHETVQQLDAEIAASAGVYVCDCRGVGTDWEVAELRKISTALLGTVDIVADPKDLVADFSAMTTAAMGKSVADVALRLWTPRGATVKFVKQVAPELLDLSGRRTETGTQTGEYPTGSWGGAESRDFHICVEVAAGGVGDVMLAGRVGLVRGSGESAEVLGQGLIKAVWTDDVAQSSKISPEVAHYSGQAELAGVIQEGLAARRDGDLDTATRKLGRAVQIAAAAGNTDTAKLLEGVVDVLDARTGTVRLKSAVRKADEMTLDTRSTKTSRVHKR</sequence>
<dbReference type="InterPro" id="IPR036465">
    <property type="entry name" value="vWFA_dom_sf"/>
</dbReference>
<evidence type="ECO:0000313" key="3">
    <source>
        <dbReference type="Proteomes" id="UP000180166"/>
    </source>
</evidence>
<dbReference type="EMBL" id="CP017839">
    <property type="protein sequence ID" value="APA97951.1"/>
    <property type="molecule type" value="Genomic_DNA"/>
</dbReference>
<dbReference type="CDD" id="cd00198">
    <property type="entry name" value="vWFA"/>
    <property type="match status" value="1"/>
</dbReference>
<dbReference type="Gene3D" id="1.20.120.1690">
    <property type="match status" value="1"/>
</dbReference>
<gene>
    <name evidence="2" type="ORF">NS506_03902</name>
</gene>
<dbReference type="Proteomes" id="UP000180166">
    <property type="component" value="Chromosome"/>
</dbReference>
<proteinExistence type="predicted"/>
<evidence type="ECO:0000313" key="2">
    <source>
        <dbReference type="EMBL" id="APA97951.1"/>
    </source>
</evidence>
<dbReference type="InterPro" id="IPR002035">
    <property type="entry name" value="VWF_A"/>
</dbReference>
<feature type="domain" description="VWFA" evidence="1">
    <location>
        <begin position="51"/>
        <end position="233"/>
    </location>
</feature>
<evidence type="ECO:0000259" key="1">
    <source>
        <dbReference type="PROSITE" id="PS50234"/>
    </source>
</evidence>
<dbReference type="RefSeq" id="WP_033090312.1">
    <property type="nucleotide sequence ID" value="NZ_AP017900.1"/>
</dbReference>
<dbReference type="Pfam" id="PF18571">
    <property type="entry name" value="VWA_3_C"/>
    <property type="match status" value="1"/>
</dbReference>
<dbReference type="Pfam" id="PF13519">
    <property type="entry name" value="VWA_2"/>
    <property type="match status" value="1"/>
</dbReference>
<dbReference type="PANTHER" id="PTHR10579:SF43">
    <property type="entry name" value="ZINC FINGER (C3HC4-TYPE RING FINGER) FAMILY PROTEIN"/>
    <property type="match status" value="1"/>
</dbReference>
<name>A0ABC8AU88_9NOCA</name>
<dbReference type="PROSITE" id="PS50234">
    <property type="entry name" value="VWFA"/>
    <property type="match status" value="1"/>
</dbReference>
<dbReference type="SUPFAM" id="SSF53300">
    <property type="entry name" value="vWA-like"/>
    <property type="match status" value="1"/>
</dbReference>
<reference evidence="2 3" key="1">
    <citation type="submission" date="2016-10" db="EMBL/GenBank/DDBJ databases">
        <title>Genome sequence of Nocardia seriolae strain EM150506, isolated from Anguila japonica.</title>
        <authorList>
            <person name="Han H.-J."/>
        </authorList>
    </citation>
    <scope>NUCLEOTIDE SEQUENCE [LARGE SCALE GENOMIC DNA]</scope>
    <source>
        <strain evidence="2 3">EM150506</strain>
    </source>
</reference>
<dbReference type="AlphaFoldDB" id="A0ABC8AU88"/>
<protein>
    <recommendedName>
        <fullName evidence="1">VWFA domain-containing protein</fullName>
    </recommendedName>
</protein>
<dbReference type="SMART" id="SM00327">
    <property type="entry name" value="VWA"/>
    <property type="match status" value="1"/>
</dbReference>
<dbReference type="Gene3D" id="3.40.50.410">
    <property type="entry name" value="von Willebrand factor, type A domain"/>
    <property type="match status" value="1"/>
</dbReference>
<dbReference type="Gene3D" id="2.60.40.3670">
    <property type="match status" value="1"/>
</dbReference>
<dbReference type="KEGG" id="nsr:NS506_03902"/>
<dbReference type="InterPro" id="IPR051266">
    <property type="entry name" value="CLCR"/>
</dbReference>
<accession>A0ABC8AU88</accession>
<dbReference type="PANTHER" id="PTHR10579">
    <property type="entry name" value="CALCIUM-ACTIVATED CHLORIDE CHANNEL REGULATOR"/>
    <property type="match status" value="1"/>
</dbReference>
<dbReference type="InterPro" id="IPR041176">
    <property type="entry name" value="VWA_3_C"/>
</dbReference>
<organism evidence="2 3">
    <name type="scientific">Nocardia seriolae</name>
    <dbReference type="NCBI Taxonomy" id="37332"/>
    <lineage>
        <taxon>Bacteria</taxon>
        <taxon>Bacillati</taxon>
        <taxon>Actinomycetota</taxon>
        <taxon>Actinomycetes</taxon>
        <taxon>Mycobacteriales</taxon>
        <taxon>Nocardiaceae</taxon>
        <taxon>Nocardia</taxon>
    </lineage>
</organism>
<dbReference type="GeneID" id="93376042"/>